<keyword evidence="6" id="KW-1185">Reference proteome</keyword>
<feature type="compositionally biased region" description="Basic and acidic residues" evidence="2">
    <location>
        <begin position="1443"/>
        <end position="1458"/>
    </location>
</feature>
<proteinExistence type="inferred from homology"/>
<evidence type="ECO:0000313" key="6">
    <source>
        <dbReference type="Proteomes" id="UP000479190"/>
    </source>
</evidence>
<reference evidence="5 6" key="1">
    <citation type="submission" date="2020-02" db="EMBL/GenBank/DDBJ databases">
        <authorList>
            <person name="Ferguson B K."/>
        </authorList>
    </citation>
    <scope>NUCLEOTIDE SEQUENCE [LARGE SCALE GENOMIC DNA]</scope>
</reference>
<feature type="domain" description="Pyruvate phosphate dikinase AMP/ATP-binding" evidence="4">
    <location>
        <begin position="1021"/>
        <end position="1254"/>
    </location>
</feature>
<evidence type="ECO:0000256" key="1">
    <source>
        <dbReference type="ARBA" id="ARBA00007837"/>
    </source>
</evidence>
<name>A0A6H5IFX2_9HYME</name>
<evidence type="ECO:0000256" key="2">
    <source>
        <dbReference type="SAM" id="MobiDB-lite"/>
    </source>
</evidence>
<feature type="compositionally biased region" description="Basic and acidic residues" evidence="2">
    <location>
        <begin position="495"/>
        <end position="520"/>
    </location>
</feature>
<evidence type="ECO:0000259" key="4">
    <source>
        <dbReference type="Pfam" id="PF01326"/>
    </source>
</evidence>
<evidence type="ECO:0000313" key="5">
    <source>
        <dbReference type="EMBL" id="CAB0034330.1"/>
    </source>
</evidence>
<dbReference type="Gene3D" id="3.50.30.10">
    <property type="entry name" value="Phosphohistidine domain"/>
    <property type="match status" value="1"/>
</dbReference>
<protein>
    <submittedName>
        <fullName evidence="5">Uncharacterized protein</fullName>
    </submittedName>
</protein>
<feature type="region of interest" description="Disordered" evidence="2">
    <location>
        <begin position="492"/>
        <end position="667"/>
    </location>
</feature>
<dbReference type="Proteomes" id="UP000479190">
    <property type="component" value="Unassembled WGS sequence"/>
</dbReference>
<feature type="compositionally biased region" description="Low complexity" evidence="2">
    <location>
        <begin position="1460"/>
        <end position="1471"/>
    </location>
</feature>
<organism evidence="5 6">
    <name type="scientific">Trichogramma brassicae</name>
    <dbReference type="NCBI Taxonomy" id="86971"/>
    <lineage>
        <taxon>Eukaryota</taxon>
        <taxon>Metazoa</taxon>
        <taxon>Ecdysozoa</taxon>
        <taxon>Arthropoda</taxon>
        <taxon>Hexapoda</taxon>
        <taxon>Insecta</taxon>
        <taxon>Pterygota</taxon>
        <taxon>Neoptera</taxon>
        <taxon>Endopterygota</taxon>
        <taxon>Hymenoptera</taxon>
        <taxon>Apocrita</taxon>
        <taxon>Proctotrupomorpha</taxon>
        <taxon>Chalcidoidea</taxon>
        <taxon>Trichogrammatidae</taxon>
        <taxon>Trichogramma</taxon>
    </lineage>
</organism>
<dbReference type="SUPFAM" id="SSF56059">
    <property type="entry name" value="Glutathione synthetase ATP-binding domain-like"/>
    <property type="match status" value="2"/>
</dbReference>
<dbReference type="Gene3D" id="3.30.1490.20">
    <property type="entry name" value="ATP-grasp fold, A domain"/>
    <property type="match status" value="2"/>
</dbReference>
<dbReference type="Pfam" id="PF01326">
    <property type="entry name" value="PPDK_N"/>
    <property type="match status" value="2"/>
</dbReference>
<gene>
    <name evidence="5" type="ORF">TBRA_LOCUS6228</name>
</gene>
<dbReference type="GO" id="GO:0016301">
    <property type="term" value="F:kinase activity"/>
    <property type="evidence" value="ECO:0007669"/>
    <property type="project" value="InterPro"/>
</dbReference>
<dbReference type="SUPFAM" id="SSF52009">
    <property type="entry name" value="Phosphohistidine domain"/>
    <property type="match status" value="1"/>
</dbReference>
<feature type="compositionally biased region" description="Basic and acidic residues" evidence="2">
    <location>
        <begin position="564"/>
        <end position="577"/>
    </location>
</feature>
<dbReference type="Gene3D" id="3.30.470.20">
    <property type="entry name" value="ATP-grasp fold, B domain"/>
    <property type="match status" value="1"/>
</dbReference>
<evidence type="ECO:0000259" key="3">
    <source>
        <dbReference type="Pfam" id="PF00391"/>
    </source>
</evidence>
<feature type="domain" description="PEP-utilising enzyme mobile" evidence="3">
    <location>
        <begin position="846"/>
        <end position="906"/>
    </location>
</feature>
<dbReference type="InterPro" id="IPR036637">
    <property type="entry name" value="Phosphohistidine_dom_sf"/>
</dbReference>
<dbReference type="InterPro" id="IPR008279">
    <property type="entry name" value="PEP-util_enz_mobile_dom"/>
</dbReference>
<feature type="compositionally biased region" description="Basic residues" evidence="2">
    <location>
        <begin position="1407"/>
        <end position="1417"/>
    </location>
</feature>
<dbReference type="GO" id="GO:0005524">
    <property type="term" value="F:ATP binding"/>
    <property type="evidence" value="ECO:0007669"/>
    <property type="project" value="InterPro"/>
</dbReference>
<dbReference type="EMBL" id="CADCXV010000739">
    <property type="protein sequence ID" value="CAB0034330.1"/>
    <property type="molecule type" value="Genomic_DNA"/>
</dbReference>
<dbReference type="Pfam" id="PF00391">
    <property type="entry name" value="PEP-utilizers"/>
    <property type="match status" value="1"/>
</dbReference>
<accession>A0A6H5IFX2</accession>
<dbReference type="OrthoDB" id="6123450at2759"/>
<dbReference type="PANTHER" id="PTHR43615:SF1">
    <property type="entry name" value="PPDK_N DOMAIN-CONTAINING PROTEIN"/>
    <property type="match status" value="1"/>
</dbReference>
<sequence>MEPTIDWYDNYIITFKKIRDNFSGQPRTLCYYGADQLGNSFYVKFKRTENKEPELVLVLYIDGGSTRYELPEHPNTVIKKDKDSWSAQGLTMTALEEDKRVRITFNGLLRKGTRKSVDEDIHTGLEHVRLNFIIAELFKKAEMPHEIKQLIDDYFHKYIIMGRVRKCEVHCSAYHEDSDEKMWGGLDEWLCDVSSEHVYQAVIDCWAGLFKPYYVEYRASNGLPLDRPIGVVVQLQTEEPDAFGVLFTRHPRTGDPRRVYMGSHSGAHKPANYHFSVRVAVDRNNEFKLEDNGPIYLDGDTTNCERQNKVRIGNKVALRLAEIGRELDEIYGSARFIDWSYFAGENRIYLHYCRPLTDFEAWTRFELTHELGSGVPAEKDMLTSVHAAEIFPYCVTPLTRTVVCEALAPSSYYREFRTTDVDDDFYILKNPCFIINNRVFFNYFNVSAWLSSNTPPRLELIFFHVFFFSLLEARVSLPKVVDRQEQRRQRFGPWRTDDRLAGSARGREKAHQRLRCDRRQSQASRRHLAGLPSVQGRRARLHTAIGRTVQTLSRPGRAGQYDDSEQKDMRVARRLADSRPLLAAERASPGAHSEQARARQGHHRPELGGRVDGAGLPHGNRQQPSADIDESDPEQQILQSRTIADKPQKFHSRLPRRTVERKNTKKAVVAKPDAEEFMKELRRFPEAHIRAVADLVPGTIKSLRRREESRELLSRAVHALRMYFCQKADVLAKAGKLPDVGLIHYLTREEALALAKDEAEPMPDLIRKAHRRREVWFELDRKIYYPEYWYGMPRPINRNGRFFRSWLERKEIYGTPIFAGVIKRGVLMVARTPAEAYCLMKDFIMDTGMILVAPSIDAGWSQFLPFVGGVITEYGGVLSEGAVIVRESSLPCIMGVPMATKILRTEKNYSQESRTLCYHGADQLGNSFYVKFKRTPEKESELVLILYIDGGSTKYELPEHPNTVIKQDKDSWSAQGLTMTVLEKDKRMRITFNGLLRKGTRKSVDDDIHTGLEHVRLNFIIAELFKKAKLPSDILAEIHMWMAMLFSSQSSGLWTVQGSAYDEDSDETMWAGQDLVLLNVSSEDVYQAVVYCWASLFKKDCVEYRRYYGLPLDRPIGLCIQPMVGEADSSGSLFTRHPRTGDPRRVLIGSRSSTDEPEKYDLLNCVAVGPNNEYEIESSGRVDFRGRRASRTSVHEVPTGRADKSPSISVEVALRLAEIGRELDELYGSARFIDWSYSAEKDEIQLQLCRPLTDFEAWTDFELTHELGSGVPPEWDLFSYVQAAEIFPHPLTPLTCTTICEALSPTTFSSGIRSRDDDDETDFDYERHPSPFFIVNMRVAFNHFNVSLAAARTRFRLGRTNFFHSLSSHQAHVAQLQRNDRQRHGRRGLRPGLAFGRRAGTGERRQTAHRHQRRWSHRPTQASRRQAAELVQELSTPHQGVRGPDRELRARGVDDRGLLADGSGRSAGDGAQSVAISRPPVAPQRAPPRADSPAPLVQRGRNRQ</sequence>
<dbReference type="InterPro" id="IPR013815">
    <property type="entry name" value="ATP_grasp_subdomain_1"/>
</dbReference>
<feature type="domain" description="Pyruvate phosphate dikinase AMP/ATP-binding" evidence="4">
    <location>
        <begin position="134"/>
        <end position="358"/>
    </location>
</feature>
<feature type="region of interest" description="Disordered" evidence="2">
    <location>
        <begin position="1373"/>
        <end position="1504"/>
    </location>
</feature>
<dbReference type="InterPro" id="IPR051549">
    <property type="entry name" value="PEP_Utilizing_Enz"/>
</dbReference>
<comment type="similarity">
    <text evidence="1">Belongs to the PEP-utilizing enzyme family.</text>
</comment>
<dbReference type="InterPro" id="IPR002192">
    <property type="entry name" value="PPDK_AMP/ATP-bd"/>
</dbReference>
<dbReference type="PANTHER" id="PTHR43615">
    <property type="entry name" value="PHOSPHOENOLPYRUVATE SYNTHASE-RELATED"/>
    <property type="match status" value="1"/>
</dbReference>